<evidence type="ECO:0000256" key="3">
    <source>
        <dbReference type="ARBA" id="ARBA00022694"/>
    </source>
</evidence>
<sequence length="403" mass="41101">MTDAPRPPVAGPAGGGPGPAALPADHPVRRAVRWHLRAHPADRLLVAVSGGADSLALAAAVLAEVGGPGRAAGRATDAAPGNAPALGGDAVPTPAAGPALAAAVIDHGLQEGSAAQSAATAEALRRWGFADVTVRRVAVGADGGLEAAARTARYAALRELAASGGEPERVQVLLGHTMDDQAETVLLGLGRGSGPRSIAGMRALLPDAAAPASGRDGVRLSWGRPLLEVRRADTESACAAMAVPWWSDPHNSDARYTRVRLRREVLPLLDDVLAGGVTPALARTAELLADDLAALDGWAAAALAAARTEAATGSADHRTPAEPDPTQLAVAALAGLPDAVLRRVLRRWLTDAGVTGLTADHLFRMQQLVRRPPRTPPAAVRLPGGVDATRVGAAVLLAPNRRH</sequence>
<keyword evidence="12" id="KW-1185">Reference proteome</keyword>
<proteinExistence type="inferred from homology"/>
<dbReference type="InterPro" id="IPR014729">
    <property type="entry name" value="Rossmann-like_a/b/a_fold"/>
</dbReference>
<dbReference type="GO" id="GO:0005524">
    <property type="term" value="F:ATP binding"/>
    <property type="evidence" value="ECO:0007669"/>
    <property type="project" value="UniProtKB-UniRule"/>
</dbReference>
<evidence type="ECO:0000259" key="10">
    <source>
        <dbReference type="Pfam" id="PF09179"/>
    </source>
</evidence>
<keyword evidence="5 7" id="KW-0067">ATP-binding</keyword>
<dbReference type="SUPFAM" id="SSF82829">
    <property type="entry name" value="MesJ substrate recognition domain-like"/>
    <property type="match status" value="1"/>
</dbReference>
<evidence type="ECO:0000256" key="5">
    <source>
        <dbReference type="ARBA" id="ARBA00022840"/>
    </source>
</evidence>
<evidence type="ECO:0000259" key="9">
    <source>
        <dbReference type="Pfam" id="PF01171"/>
    </source>
</evidence>
<comment type="subcellular location">
    <subcellularLocation>
        <location evidence="7">Cytoplasm</location>
    </subcellularLocation>
</comment>
<dbReference type="GO" id="GO:0006400">
    <property type="term" value="P:tRNA modification"/>
    <property type="evidence" value="ECO:0007669"/>
    <property type="project" value="UniProtKB-UniRule"/>
</dbReference>
<dbReference type="RefSeq" id="WP_171198628.1">
    <property type="nucleotide sequence ID" value="NZ_JABEND010000002.1"/>
</dbReference>
<dbReference type="Gene3D" id="1.20.59.20">
    <property type="match status" value="1"/>
</dbReference>
<evidence type="ECO:0000256" key="4">
    <source>
        <dbReference type="ARBA" id="ARBA00022741"/>
    </source>
</evidence>
<dbReference type="AlphaFoldDB" id="A0A849A1Q8"/>
<feature type="domain" description="tRNA(Ile)-lysidine/2-thiocytidine synthase N-terminal" evidence="9">
    <location>
        <begin position="99"/>
        <end position="264"/>
    </location>
</feature>
<dbReference type="GO" id="GO:0032267">
    <property type="term" value="F:tRNA(Ile)-lysidine synthase activity"/>
    <property type="evidence" value="ECO:0007669"/>
    <property type="project" value="UniProtKB-EC"/>
</dbReference>
<dbReference type="HAMAP" id="MF_01161">
    <property type="entry name" value="tRNA_Ile_lys_synt"/>
    <property type="match status" value="1"/>
</dbReference>
<protein>
    <recommendedName>
        <fullName evidence="7">tRNA(Ile)-lysidine synthase</fullName>
        <ecNumber evidence="7">6.3.4.19</ecNumber>
    </recommendedName>
    <alternativeName>
        <fullName evidence="7">tRNA(Ile)-2-lysyl-cytidine synthase</fullName>
    </alternativeName>
    <alternativeName>
        <fullName evidence="7">tRNA(Ile)-lysidine synthetase</fullName>
    </alternativeName>
</protein>
<feature type="binding site" evidence="7">
    <location>
        <begin position="49"/>
        <end position="54"/>
    </location>
    <ligand>
        <name>ATP</name>
        <dbReference type="ChEBI" id="CHEBI:30616"/>
    </ligand>
</feature>
<keyword evidence="4 7" id="KW-0547">Nucleotide-binding</keyword>
<dbReference type="InterPro" id="IPR015262">
    <property type="entry name" value="tRNA_Ile_lys_synt_subst-bd"/>
</dbReference>
<evidence type="ECO:0000313" key="12">
    <source>
        <dbReference type="Proteomes" id="UP000562984"/>
    </source>
</evidence>
<comment type="catalytic activity">
    <reaction evidence="6 7">
        <text>cytidine(34) in tRNA(Ile2) + L-lysine + ATP = lysidine(34) in tRNA(Ile2) + AMP + diphosphate + H(+)</text>
        <dbReference type="Rhea" id="RHEA:43744"/>
        <dbReference type="Rhea" id="RHEA-COMP:10625"/>
        <dbReference type="Rhea" id="RHEA-COMP:10670"/>
        <dbReference type="ChEBI" id="CHEBI:15378"/>
        <dbReference type="ChEBI" id="CHEBI:30616"/>
        <dbReference type="ChEBI" id="CHEBI:32551"/>
        <dbReference type="ChEBI" id="CHEBI:33019"/>
        <dbReference type="ChEBI" id="CHEBI:82748"/>
        <dbReference type="ChEBI" id="CHEBI:83665"/>
        <dbReference type="ChEBI" id="CHEBI:456215"/>
        <dbReference type="EC" id="6.3.4.19"/>
    </reaction>
</comment>
<keyword evidence="2 7" id="KW-0436">Ligase</keyword>
<evidence type="ECO:0000256" key="7">
    <source>
        <dbReference type="HAMAP-Rule" id="MF_01161"/>
    </source>
</evidence>
<dbReference type="PANTHER" id="PTHR43033:SF1">
    <property type="entry name" value="TRNA(ILE)-LYSIDINE SYNTHASE-RELATED"/>
    <property type="match status" value="1"/>
</dbReference>
<keyword evidence="3 7" id="KW-0819">tRNA processing</keyword>
<evidence type="ECO:0000256" key="2">
    <source>
        <dbReference type="ARBA" id="ARBA00022598"/>
    </source>
</evidence>
<dbReference type="EC" id="6.3.4.19" evidence="7"/>
<dbReference type="InterPro" id="IPR012094">
    <property type="entry name" value="tRNA_Ile_lys_synt"/>
</dbReference>
<dbReference type="EMBL" id="JABEND010000002">
    <property type="protein sequence ID" value="NNG34974.1"/>
    <property type="molecule type" value="Genomic_DNA"/>
</dbReference>
<feature type="domain" description="tRNA(Ile)-lysidine synthase substrate-binding" evidence="10">
    <location>
        <begin position="328"/>
        <end position="377"/>
    </location>
</feature>
<dbReference type="Gene3D" id="3.40.50.620">
    <property type="entry name" value="HUPs"/>
    <property type="match status" value="1"/>
</dbReference>
<evidence type="ECO:0000256" key="6">
    <source>
        <dbReference type="ARBA" id="ARBA00048539"/>
    </source>
</evidence>
<evidence type="ECO:0000256" key="8">
    <source>
        <dbReference type="SAM" id="MobiDB-lite"/>
    </source>
</evidence>
<evidence type="ECO:0000313" key="11">
    <source>
        <dbReference type="EMBL" id="NNG34974.1"/>
    </source>
</evidence>
<comment type="function">
    <text evidence="7">Ligates lysine onto the cytidine present at position 34 of the AUA codon-specific tRNA(Ile) that contains the anticodon CAU, in an ATP-dependent manner. Cytidine is converted to lysidine, thus changing the amino acid specificity of the tRNA from methionine to isoleucine.</text>
</comment>
<dbReference type="NCBIfam" id="TIGR02432">
    <property type="entry name" value="lysidine_TilS_N"/>
    <property type="match status" value="1"/>
</dbReference>
<evidence type="ECO:0000256" key="1">
    <source>
        <dbReference type="ARBA" id="ARBA00022490"/>
    </source>
</evidence>
<reference evidence="11 12" key="1">
    <citation type="submission" date="2020-05" db="EMBL/GenBank/DDBJ databases">
        <title>Nakamurella sp. DB0629 isolated from air conditioner.</title>
        <authorList>
            <person name="Kim D.H."/>
            <person name="Kim D.-U."/>
        </authorList>
    </citation>
    <scope>NUCLEOTIDE SEQUENCE [LARGE SCALE GENOMIC DNA]</scope>
    <source>
        <strain evidence="11 12">DB0629</strain>
    </source>
</reference>
<dbReference type="GO" id="GO:0005737">
    <property type="term" value="C:cytoplasm"/>
    <property type="evidence" value="ECO:0007669"/>
    <property type="project" value="UniProtKB-SubCell"/>
</dbReference>
<dbReference type="PANTHER" id="PTHR43033">
    <property type="entry name" value="TRNA(ILE)-LYSIDINE SYNTHASE-RELATED"/>
    <property type="match status" value="1"/>
</dbReference>
<dbReference type="CDD" id="cd01992">
    <property type="entry name" value="TilS_N"/>
    <property type="match status" value="1"/>
</dbReference>
<dbReference type="Pfam" id="PF09179">
    <property type="entry name" value="TilS"/>
    <property type="match status" value="1"/>
</dbReference>
<feature type="compositionally biased region" description="Pro residues" evidence="8">
    <location>
        <begin position="1"/>
        <end position="10"/>
    </location>
</feature>
<dbReference type="SUPFAM" id="SSF52402">
    <property type="entry name" value="Adenine nucleotide alpha hydrolases-like"/>
    <property type="match status" value="1"/>
</dbReference>
<comment type="domain">
    <text evidence="7">The N-terminal region contains the highly conserved SGGXDS motif, predicted to be a P-loop motif involved in ATP binding.</text>
</comment>
<gene>
    <name evidence="7 11" type="primary">tilS</name>
    <name evidence="11" type="ORF">HKD39_04445</name>
</gene>
<dbReference type="InterPro" id="IPR011063">
    <property type="entry name" value="TilS/TtcA_N"/>
</dbReference>
<feature type="region of interest" description="Disordered" evidence="8">
    <location>
        <begin position="1"/>
        <end position="24"/>
    </location>
</feature>
<keyword evidence="1 7" id="KW-0963">Cytoplasm</keyword>
<name>A0A849A1Q8_9ACTN</name>
<comment type="similarity">
    <text evidence="7">Belongs to the tRNA(Ile)-lysidine synthase family.</text>
</comment>
<dbReference type="Pfam" id="PF01171">
    <property type="entry name" value="ATP_bind_3"/>
    <property type="match status" value="1"/>
</dbReference>
<dbReference type="InterPro" id="IPR012795">
    <property type="entry name" value="tRNA_Ile_lys_synt_N"/>
</dbReference>
<comment type="caution">
    <text evidence="11">The sequence shown here is derived from an EMBL/GenBank/DDBJ whole genome shotgun (WGS) entry which is preliminary data.</text>
</comment>
<dbReference type="Proteomes" id="UP000562984">
    <property type="component" value="Unassembled WGS sequence"/>
</dbReference>
<organism evidence="11 12">
    <name type="scientific">Nakamurella aerolata</name>
    <dbReference type="NCBI Taxonomy" id="1656892"/>
    <lineage>
        <taxon>Bacteria</taxon>
        <taxon>Bacillati</taxon>
        <taxon>Actinomycetota</taxon>
        <taxon>Actinomycetes</taxon>
        <taxon>Nakamurellales</taxon>
        <taxon>Nakamurellaceae</taxon>
        <taxon>Nakamurella</taxon>
    </lineage>
</organism>
<accession>A0A849A1Q8</accession>